<proteinExistence type="predicted"/>
<dbReference type="GO" id="GO:0016787">
    <property type="term" value="F:hydrolase activity"/>
    <property type="evidence" value="ECO:0007669"/>
    <property type="project" value="UniProtKB-KW"/>
</dbReference>
<accession>A0ABQ5WCZ5</accession>
<dbReference type="PANTHER" id="PTHR43309">
    <property type="entry name" value="5-OXOPROLINASE SUBUNIT C"/>
    <property type="match status" value="1"/>
</dbReference>
<dbReference type="PANTHER" id="PTHR43309:SF5">
    <property type="entry name" value="5-OXOPROLINASE SUBUNIT C"/>
    <property type="match status" value="1"/>
</dbReference>
<dbReference type="InterPro" id="IPR052708">
    <property type="entry name" value="PxpC"/>
</dbReference>
<keyword evidence="3" id="KW-0067">ATP-binding</keyword>
<keyword evidence="1" id="KW-0547">Nucleotide-binding</keyword>
<evidence type="ECO:0000256" key="2">
    <source>
        <dbReference type="ARBA" id="ARBA00022801"/>
    </source>
</evidence>
<feature type="domain" description="Carboxyltransferase" evidence="4">
    <location>
        <begin position="26"/>
        <end position="302"/>
    </location>
</feature>
<dbReference type="SUPFAM" id="SSF50891">
    <property type="entry name" value="Cyclophilin-like"/>
    <property type="match status" value="1"/>
</dbReference>
<dbReference type="Proteomes" id="UP001156691">
    <property type="component" value="Unassembled WGS sequence"/>
</dbReference>
<dbReference type="EMBL" id="BSNS01000024">
    <property type="protein sequence ID" value="GLQ57664.1"/>
    <property type="molecule type" value="Genomic_DNA"/>
</dbReference>
<evidence type="ECO:0000313" key="6">
    <source>
        <dbReference type="Proteomes" id="UP001156691"/>
    </source>
</evidence>
<evidence type="ECO:0000313" key="5">
    <source>
        <dbReference type="EMBL" id="GLQ57664.1"/>
    </source>
</evidence>
<dbReference type="InterPro" id="IPR003778">
    <property type="entry name" value="CT_A_B"/>
</dbReference>
<keyword evidence="6" id="KW-1185">Reference proteome</keyword>
<name>A0ABQ5WCZ5_9HYPH</name>
<dbReference type="RefSeq" id="WP_284343042.1">
    <property type="nucleotide sequence ID" value="NZ_BSNS01000024.1"/>
</dbReference>
<dbReference type="Gene3D" id="2.40.100.10">
    <property type="entry name" value="Cyclophilin-like"/>
    <property type="match status" value="1"/>
</dbReference>
<keyword evidence="2 5" id="KW-0378">Hydrolase</keyword>
<evidence type="ECO:0000256" key="3">
    <source>
        <dbReference type="ARBA" id="ARBA00022840"/>
    </source>
</evidence>
<gene>
    <name evidence="5" type="ORF">GCM10010862_49230</name>
</gene>
<evidence type="ECO:0000256" key="1">
    <source>
        <dbReference type="ARBA" id="ARBA00022741"/>
    </source>
</evidence>
<comment type="caution">
    <text evidence="5">The sequence shown here is derived from an EMBL/GenBank/DDBJ whole genome shotgun (WGS) entry which is preliminary data.</text>
</comment>
<dbReference type="SMART" id="SM00797">
    <property type="entry name" value="AHS2"/>
    <property type="match status" value="1"/>
</dbReference>
<dbReference type="InterPro" id="IPR029000">
    <property type="entry name" value="Cyclophilin-like_dom_sf"/>
</dbReference>
<evidence type="ECO:0000259" key="4">
    <source>
        <dbReference type="SMART" id="SM00797"/>
    </source>
</evidence>
<dbReference type="Pfam" id="PF02626">
    <property type="entry name" value="CT_A_B"/>
    <property type="match status" value="1"/>
</dbReference>
<reference evidence="6" key="1">
    <citation type="journal article" date="2019" name="Int. J. Syst. Evol. Microbiol.">
        <title>The Global Catalogue of Microorganisms (GCM) 10K type strain sequencing project: providing services to taxonomists for standard genome sequencing and annotation.</title>
        <authorList>
            <consortium name="The Broad Institute Genomics Platform"/>
            <consortium name="The Broad Institute Genome Sequencing Center for Infectious Disease"/>
            <person name="Wu L."/>
            <person name="Ma J."/>
        </authorList>
    </citation>
    <scope>NUCLEOTIDE SEQUENCE [LARGE SCALE GENOMIC DNA]</scope>
    <source>
        <strain evidence="6">NBRC 112416</strain>
    </source>
</reference>
<organism evidence="5 6">
    <name type="scientific">Devosia nitrariae</name>
    <dbReference type="NCBI Taxonomy" id="2071872"/>
    <lineage>
        <taxon>Bacteria</taxon>
        <taxon>Pseudomonadati</taxon>
        <taxon>Pseudomonadota</taxon>
        <taxon>Alphaproteobacteria</taxon>
        <taxon>Hyphomicrobiales</taxon>
        <taxon>Devosiaceae</taxon>
        <taxon>Devosia</taxon>
    </lineage>
</organism>
<sequence>MTAKLLVSNTSPLTTVQDLGRSGMLRHGISASGPMDSQAFAAAAAALGGAGPAGIEFTTSGLDIEVVAGGCRFALAGGQFTASLNDVAIAWPDVGDLQQGDRLHIGPGPVGNYGYLRFDKGIHLPLVMGSQATNLRAGIGGFAGRALAAGDILGLIEPEQLDPGQQAVAAASAGPIRVLWGLHADAFPPEVHSRFLQKEFVITSRMDRMGVRLDDPEGVFRASSGLSLVSDAVVAGDIQILGDGTPIVLMRDHQPTGGYPRIATVIGSDLDRLAQMRPGTHVRFESVSLVHAHRLSTLRSASR</sequence>
<protein>
    <submittedName>
        <fullName evidence="5">Allophanate hydrolase</fullName>
    </submittedName>
</protein>